<dbReference type="InterPro" id="IPR032710">
    <property type="entry name" value="NTF2-like_dom_sf"/>
</dbReference>
<dbReference type="Gene3D" id="3.10.450.50">
    <property type="match status" value="1"/>
</dbReference>
<dbReference type="Pfam" id="PF12893">
    <property type="entry name" value="Lumazine_bd_2"/>
    <property type="match status" value="1"/>
</dbReference>
<gene>
    <name evidence="1" type="ORF">UFOPK3610_01819</name>
</gene>
<dbReference type="AlphaFoldDB" id="A0A6J7ID03"/>
<dbReference type="EMBL" id="CAFBMR010000118">
    <property type="protein sequence ID" value="CAB4928710.1"/>
    <property type="molecule type" value="Genomic_DNA"/>
</dbReference>
<dbReference type="SUPFAM" id="SSF54427">
    <property type="entry name" value="NTF2-like"/>
    <property type="match status" value="1"/>
</dbReference>
<proteinExistence type="predicted"/>
<organism evidence="1">
    <name type="scientific">freshwater metagenome</name>
    <dbReference type="NCBI Taxonomy" id="449393"/>
    <lineage>
        <taxon>unclassified sequences</taxon>
        <taxon>metagenomes</taxon>
        <taxon>ecological metagenomes</taxon>
    </lineage>
</organism>
<evidence type="ECO:0000313" key="1">
    <source>
        <dbReference type="EMBL" id="CAB4928710.1"/>
    </source>
</evidence>
<name>A0A6J7ID03_9ZZZZ</name>
<reference evidence="1" key="1">
    <citation type="submission" date="2020-05" db="EMBL/GenBank/DDBJ databases">
        <authorList>
            <person name="Chiriac C."/>
            <person name="Salcher M."/>
            <person name="Ghai R."/>
            <person name="Kavagutti S V."/>
        </authorList>
    </citation>
    <scope>NUCLEOTIDE SEQUENCE</scope>
</reference>
<accession>A0A6J7ID03</accession>
<sequence length="124" mass="13031">MSADAEIARIIGLYTKGAGTGDGPSLDEAFHDNAYWFGAVGETNYALSKAEFMALAAAQPGDTGNLVSRTISTHTVGDSATVVVEEDNYWGALSFTNTFLLNRIAGVWKIVSKSFVHTGGTLPG</sequence>
<protein>
    <submittedName>
        <fullName evidence="1">Unannotated protein</fullName>
    </submittedName>
</protein>
<dbReference type="InterPro" id="IPR039437">
    <property type="entry name" value="FrzH/put_lumazine-bd"/>
</dbReference>